<keyword evidence="1" id="KW-0732">Signal</keyword>
<evidence type="ECO:0000313" key="3">
    <source>
        <dbReference type="Proteomes" id="UP001152321"/>
    </source>
</evidence>
<proteinExistence type="predicted"/>
<reference evidence="2" key="1">
    <citation type="submission" date="2022-08" db="EMBL/GenBank/DDBJ databases">
        <title>Novel Bdellovibrio Species Isolated from Svalbard: Designation Bdellovibrio svalbardensis.</title>
        <authorList>
            <person name="Mitchell R.J."/>
            <person name="Choi S.Y."/>
        </authorList>
    </citation>
    <scope>NUCLEOTIDE SEQUENCE</scope>
    <source>
        <strain evidence="2">PAP01</strain>
    </source>
</reference>
<evidence type="ECO:0008006" key="4">
    <source>
        <dbReference type="Google" id="ProtNLM"/>
    </source>
</evidence>
<dbReference type="RefSeq" id="WP_277576882.1">
    <property type="nucleotide sequence ID" value="NZ_JANRMI010000001.1"/>
</dbReference>
<feature type="signal peptide" evidence="1">
    <location>
        <begin position="1"/>
        <end position="18"/>
    </location>
</feature>
<sequence>MKFILVCLSLLLSTAAMAQVSRLKTPQPVAESTLQLFPLGMEMRYERNNDQELATHGFLNFAFAYQRNNLSALFEYSKYSEDSGNATTSIDHSHQEMILWGRWHFLRSKKEFMPLQFSIYGGLGVGTYQDEVKTTLLGTSQTDKSGNKVLSGLAVGGDIAYGFTKDFGVMAALEGRTLFAGDYDPNPVFSGLARLGIFFSLN</sequence>
<dbReference type="InterPro" id="IPR011250">
    <property type="entry name" value="OMP/PagP_B-barrel"/>
</dbReference>
<dbReference type="EMBL" id="JANRMI010000001">
    <property type="protein sequence ID" value="MDG0815407.1"/>
    <property type="molecule type" value="Genomic_DNA"/>
</dbReference>
<dbReference type="Proteomes" id="UP001152321">
    <property type="component" value="Unassembled WGS sequence"/>
</dbReference>
<evidence type="ECO:0000313" key="2">
    <source>
        <dbReference type="EMBL" id="MDG0815407.1"/>
    </source>
</evidence>
<accession>A0ABT6DEZ0</accession>
<name>A0ABT6DEZ0_9BACT</name>
<feature type="chain" id="PRO_5047334382" description="Outer membrane protein beta-barrel domain-containing protein" evidence="1">
    <location>
        <begin position="19"/>
        <end position="202"/>
    </location>
</feature>
<organism evidence="2 3">
    <name type="scientific">Bdellovibrio svalbardensis</name>
    <dbReference type="NCBI Taxonomy" id="2972972"/>
    <lineage>
        <taxon>Bacteria</taxon>
        <taxon>Pseudomonadati</taxon>
        <taxon>Bdellovibrionota</taxon>
        <taxon>Bdellovibrionia</taxon>
        <taxon>Bdellovibrionales</taxon>
        <taxon>Pseudobdellovibrionaceae</taxon>
        <taxon>Bdellovibrio</taxon>
    </lineage>
</organism>
<evidence type="ECO:0000256" key="1">
    <source>
        <dbReference type="SAM" id="SignalP"/>
    </source>
</evidence>
<keyword evidence="3" id="KW-1185">Reference proteome</keyword>
<comment type="caution">
    <text evidence="2">The sequence shown here is derived from an EMBL/GenBank/DDBJ whole genome shotgun (WGS) entry which is preliminary data.</text>
</comment>
<protein>
    <recommendedName>
        <fullName evidence="4">Outer membrane protein beta-barrel domain-containing protein</fullName>
    </recommendedName>
</protein>
<gene>
    <name evidence="2" type="ORF">NWE73_03470</name>
</gene>
<dbReference type="SUPFAM" id="SSF56925">
    <property type="entry name" value="OMPA-like"/>
    <property type="match status" value="1"/>
</dbReference>